<dbReference type="InterPro" id="IPR001466">
    <property type="entry name" value="Beta-lactam-related"/>
</dbReference>
<gene>
    <name evidence="2" type="ORF">C7460_117119</name>
</gene>
<dbReference type="AlphaFoldDB" id="A0A3D9KZE4"/>
<accession>A0A3D9KZE4</accession>
<organism evidence="2 3">
    <name type="scientific">Marinoscillum furvescens DSM 4134</name>
    <dbReference type="NCBI Taxonomy" id="1122208"/>
    <lineage>
        <taxon>Bacteria</taxon>
        <taxon>Pseudomonadati</taxon>
        <taxon>Bacteroidota</taxon>
        <taxon>Cytophagia</taxon>
        <taxon>Cytophagales</taxon>
        <taxon>Reichenbachiellaceae</taxon>
        <taxon>Marinoscillum</taxon>
    </lineage>
</organism>
<reference evidence="2 3" key="1">
    <citation type="submission" date="2018-07" db="EMBL/GenBank/DDBJ databases">
        <title>Genomic Encyclopedia of Type Strains, Phase IV (KMG-IV): sequencing the most valuable type-strain genomes for metagenomic binning, comparative biology and taxonomic classification.</title>
        <authorList>
            <person name="Goeker M."/>
        </authorList>
    </citation>
    <scope>NUCLEOTIDE SEQUENCE [LARGE SCALE GENOMIC DNA]</scope>
    <source>
        <strain evidence="2 3">DSM 4134</strain>
    </source>
</reference>
<keyword evidence="3" id="KW-1185">Reference proteome</keyword>
<sequence>MKQIYWIFSAILMLSLVQGCSSNNQHETWLYPGETWEQATPQEEGVSSQLLQQALDTLKRYSHRDGLEEVLVIRNGRVIYAGDSVTKSHNIYSCSKSFTSMALGLLIAEGKCGLDDKAAKFEPILQENYSDATLRHFTTMTSGYSAKGGSRWPDWESDDWSWTPYQADEPHFAPGTGYLYWDENMMMLGRVLTQIAQEDLHAYLSERIMNKIQLGTWKWGPEQSLDKIPIRNGCTNIEMNATQLARIGYLYLRQGKWKEEQLVPREWVRAAMVNQVPMEVDLKTDNRTLDGRGRYGYNWWVKGIAGDMPDTPDGTAFMSGFNHNVCFVIPEWNMVVVRMGLDGNPEEGKRFVYNRFFRELAKAVK</sequence>
<protein>
    <submittedName>
        <fullName evidence="2">CubicO group peptidase (Beta-lactamase class C family)</fullName>
    </submittedName>
</protein>
<dbReference type="Pfam" id="PF00144">
    <property type="entry name" value="Beta-lactamase"/>
    <property type="match status" value="1"/>
</dbReference>
<dbReference type="RefSeq" id="WP_115869303.1">
    <property type="nucleotide sequence ID" value="NZ_QREG01000017.1"/>
</dbReference>
<name>A0A3D9KZE4_MARFU</name>
<proteinExistence type="predicted"/>
<dbReference type="PANTHER" id="PTHR43283:SF7">
    <property type="entry name" value="BETA-LACTAMASE-RELATED DOMAIN-CONTAINING PROTEIN"/>
    <property type="match status" value="1"/>
</dbReference>
<dbReference type="PANTHER" id="PTHR43283">
    <property type="entry name" value="BETA-LACTAMASE-RELATED"/>
    <property type="match status" value="1"/>
</dbReference>
<dbReference type="InterPro" id="IPR012338">
    <property type="entry name" value="Beta-lactam/transpept-like"/>
</dbReference>
<feature type="domain" description="Beta-lactamase-related" evidence="1">
    <location>
        <begin position="70"/>
        <end position="339"/>
    </location>
</feature>
<dbReference type="PROSITE" id="PS51257">
    <property type="entry name" value="PROKAR_LIPOPROTEIN"/>
    <property type="match status" value="1"/>
</dbReference>
<dbReference type="InterPro" id="IPR050789">
    <property type="entry name" value="Diverse_Enzym_Activities"/>
</dbReference>
<dbReference type="EMBL" id="QREG01000017">
    <property type="protein sequence ID" value="RED95669.1"/>
    <property type="molecule type" value="Genomic_DNA"/>
</dbReference>
<dbReference type="Proteomes" id="UP000256779">
    <property type="component" value="Unassembled WGS sequence"/>
</dbReference>
<dbReference type="OrthoDB" id="1185352at2"/>
<comment type="caution">
    <text evidence="2">The sequence shown here is derived from an EMBL/GenBank/DDBJ whole genome shotgun (WGS) entry which is preliminary data.</text>
</comment>
<evidence type="ECO:0000259" key="1">
    <source>
        <dbReference type="Pfam" id="PF00144"/>
    </source>
</evidence>
<dbReference type="Gene3D" id="3.40.710.10">
    <property type="entry name" value="DD-peptidase/beta-lactamase superfamily"/>
    <property type="match status" value="1"/>
</dbReference>
<evidence type="ECO:0000313" key="3">
    <source>
        <dbReference type="Proteomes" id="UP000256779"/>
    </source>
</evidence>
<evidence type="ECO:0000313" key="2">
    <source>
        <dbReference type="EMBL" id="RED95669.1"/>
    </source>
</evidence>
<dbReference type="SUPFAM" id="SSF56601">
    <property type="entry name" value="beta-lactamase/transpeptidase-like"/>
    <property type="match status" value="1"/>
</dbReference>